<feature type="region of interest" description="Disordered" evidence="1">
    <location>
        <begin position="56"/>
        <end position="80"/>
    </location>
</feature>
<evidence type="ECO:0000256" key="2">
    <source>
        <dbReference type="SAM" id="Phobius"/>
    </source>
</evidence>
<comment type="caution">
    <text evidence="3">The sequence shown here is derived from an EMBL/GenBank/DDBJ whole genome shotgun (WGS) entry which is preliminary data.</text>
</comment>
<organism evidence="3 4">
    <name type="scientific">Characodon lateralis</name>
    <dbReference type="NCBI Taxonomy" id="208331"/>
    <lineage>
        <taxon>Eukaryota</taxon>
        <taxon>Metazoa</taxon>
        <taxon>Chordata</taxon>
        <taxon>Craniata</taxon>
        <taxon>Vertebrata</taxon>
        <taxon>Euteleostomi</taxon>
        <taxon>Actinopterygii</taxon>
        <taxon>Neopterygii</taxon>
        <taxon>Teleostei</taxon>
        <taxon>Neoteleostei</taxon>
        <taxon>Acanthomorphata</taxon>
        <taxon>Ovalentaria</taxon>
        <taxon>Atherinomorphae</taxon>
        <taxon>Cyprinodontiformes</taxon>
        <taxon>Goodeidae</taxon>
        <taxon>Characodon</taxon>
    </lineage>
</organism>
<dbReference type="EMBL" id="JAHUTJ010006044">
    <property type="protein sequence ID" value="MED6266147.1"/>
    <property type="molecule type" value="Genomic_DNA"/>
</dbReference>
<accession>A0ABU7CT86</accession>
<evidence type="ECO:0000313" key="4">
    <source>
        <dbReference type="Proteomes" id="UP001352852"/>
    </source>
</evidence>
<proteinExistence type="predicted"/>
<feature type="transmembrane region" description="Helical" evidence="2">
    <location>
        <begin position="17"/>
        <end position="39"/>
    </location>
</feature>
<sequence length="133" mass="15457">MKWIPGTARNCLNQPNVWLTVFLTCLLCTLPVVAYRFLLIQFYPMITDKVRYKAQKEGLPTPSPYRPPPRRISSRRSSYAFSHSQGYGDLVTSRKFLRLKRRPSLFGQNDSPVVENQPQVYRTITEETEESQS</sequence>
<dbReference type="Proteomes" id="UP001352852">
    <property type="component" value="Unassembled WGS sequence"/>
</dbReference>
<keyword evidence="4" id="KW-1185">Reference proteome</keyword>
<gene>
    <name evidence="3" type="ORF">CHARACLAT_032710</name>
</gene>
<keyword evidence="2" id="KW-0472">Membrane</keyword>
<keyword evidence="2" id="KW-0812">Transmembrane</keyword>
<reference evidence="3 4" key="1">
    <citation type="submission" date="2021-06" db="EMBL/GenBank/DDBJ databases">
        <authorList>
            <person name="Palmer J.M."/>
        </authorList>
    </citation>
    <scope>NUCLEOTIDE SEQUENCE [LARGE SCALE GENOMIC DNA]</scope>
    <source>
        <strain evidence="3 4">CL_MEX2019</strain>
        <tissue evidence="3">Muscle</tissue>
    </source>
</reference>
<evidence type="ECO:0000313" key="3">
    <source>
        <dbReference type="EMBL" id="MED6266147.1"/>
    </source>
</evidence>
<evidence type="ECO:0000256" key="1">
    <source>
        <dbReference type="SAM" id="MobiDB-lite"/>
    </source>
</evidence>
<keyword evidence="2" id="KW-1133">Transmembrane helix</keyword>
<name>A0ABU7CT86_9TELE</name>
<protein>
    <submittedName>
        <fullName evidence="3">Uncharacterized protein</fullName>
    </submittedName>
</protein>